<gene>
    <name evidence="1" type="ORF">ACH5RR_003442</name>
</gene>
<reference evidence="1 2" key="1">
    <citation type="submission" date="2024-11" db="EMBL/GenBank/DDBJ databases">
        <title>A near-complete genome assembly of Cinchona calisaya.</title>
        <authorList>
            <person name="Lian D.C."/>
            <person name="Zhao X.W."/>
            <person name="Wei L."/>
        </authorList>
    </citation>
    <scope>NUCLEOTIDE SEQUENCE [LARGE SCALE GENOMIC DNA]</scope>
    <source>
        <tissue evidence="1">Nenye</tissue>
    </source>
</reference>
<name>A0ABD3AV60_9GENT</name>
<evidence type="ECO:0000313" key="2">
    <source>
        <dbReference type="Proteomes" id="UP001630127"/>
    </source>
</evidence>
<dbReference type="EMBL" id="JBJUIK010000002">
    <property type="protein sequence ID" value="KAL3534981.1"/>
    <property type="molecule type" value="Genomic_DNA"/>
</dbReference>
<dbReference type="Proteomes" id="UP001630127">
    <property type="component" value="Unassembled WGS sequence"/>
</dbReference>
<sequence>MWSFLKLKGRRENIKNSRSGHLPTIIEGLAERFYPNRNMDSLLSQEPHKNLNLEVGREPMVALPVAEVEPVGFLLAEKLVPLLLLSSHNQQVAHGHRFYVVSDDV</sequence>
<accession>A0ABD3AV60</accession>
<dbReference type="AlphaFoldDB" id="A0ABD3AV60"/>
<organism evidence="1 2">
    <name type="scientific">Cinchona calisaya</name>
    <dbReference type="NCBI Taxonomy" id="153742"/>
    <lineage>
        <taxon>Eukaryota</taxon>
        <taxon>Viridiplantae</taxon>
        <taxon>Streptophyta</taxon>
        <taxon>Embryophyta</taxon>
        <taxon>Tracheophyta</taxon>
        <taxon>Spermatophyta</taxon>
        <taxon>Magnoliopsida</taxon>
        <taxon>eudicotyledons</taxon>
        <taxon>Gunneridae</taxon>
        <taxon>Pentapetalae</taxon>
        <taxon>asterids</taxon>
        <taxon>lamiids</taxon>
        <taxon>Gentianales</taxon>
        <taxon>Rubiaceae</taxon>
        <taxon>Cinchonoideae</taxon>
        <taxon>Cinchoneae</taxon>
        <taxon>Cinchona</taxon>
    </lineage>
</organism>
<evidence type="ECO:0000313" key="1">
    <source>
        <dbReference type="EMBL" id="KAL3534981.1"/>
    </source>
</evidence>
<proteinExistence type="predicted"/>
<keyword evidence="2" id="KW-1185">Reference proteome</keyword>
<protein>
    <submittedName>
        <fullName evidence="1">Uncharacterized protein</fullName>
    </submittedName>
</protein>
<comment type="caution">
    <text evidence="1">The sequence shown here is derived from an EMBL/GenBank/DDBJ whole genome shotgun (WGS) entry which is preliminary data.</text>
</comment>